<keyword evidence="28" id="KW-1185">Reference proteome</keyword>
<dbReference type="AlphaFoldDB" id="A0A6P3ZFQ0"/>
<dbReference type="FunFam" id="1.10.510.10:FF:000108">
    <property type="entry name" value="L-type lectin-domain containing receptor kinase S.4"/>
    <property type="match status" value="1"/>
</dbReference>
<name>A0A6P3ZFQ0_ZIZJJ</name>
<comment type="subcellular location">
    <subcellularLocation>
        <location evidence="1">Cell membrane</location>
    </subcellularLocation>
    <subcellularLocation>
        <location evidence="2">Membrane</location>
        <topology evidence="2">Single-pass type I membrane protein</topology>
    </subcellularLocation>
</comment>
<dbReference type="InterPro" id="IPR017441">
    <property type="entry name" value="Protein_kinase_ATP_BS"/>
</dbReference>
<comment type="catalytic activity">
    <reaction evidence="21">
        <text>L-threonyl-[protein] + ATP = O-phospho-L-threonyl-[protein] + ADP + H(+)</text>
        <dbReference type="Rhea" id="RHEA:46608"/>
        <dbReference type="Rhea" id="RHEA-COMP:11060"/>
        <dbReference type="Rhea" id="RHEA-COMP:11605"/>
        <dbReference type="ChEBI" id="CHEBI:15378"/>
        <dbReference type="ChEBI" id="CHEBI:30013"/>
        <dbReference type="ChEBI" id="CHEBI:30616"/>
        <dbReference type="ChEBI" id="CHEBI:61977"/>
        <dbReference type="ChEBI" id="CHEBI:456216"/>
        <dbReference type="EC" id="2.7.11.1"/>
    </reaction>
</comment>
<keyword evidence="20" id="KW-0325">Glycoprotein</keyword>
<dbReference type="GO" id="GO:0042742">
    <property type="term" value="P:defense response to bacterium"/>
    <property type="evidence" value="ECO:0007669"/>
    <property type="project" value="UniProtKB-ARBA"/>
</dbReference>
<dbReference type="GeneID" id="107413402"/>
<evidence type="ECO:0000256" key="13">
    <source>
        <dbReference type="ARBA" id="ARBA00022741"/>
    </source>
</evidence>
<dbReference type="GO" id="GO:0005886">
    <property type="term" value="C:plasma membrane"/>
    <property type="evidence" value="ECO:0007669"/>
    <property type="project" value="UniProtKB-SubCell"/>
</dbReference>
<evidence type="ECO:0000256" key="25">
    <source>
        <dbReference type="SAM" id="Phobius"/>
    </source>
</evidence>
<organism evidence="28 29">
    <name type="scientific">Ziziphus jujuba</name>
    <name type="common">Chinese jujube</name>
    <name type="synonym">Ziziphus sativa</name>
    <dbReference type="NCBI Taxonomy" id="326968"/>
    <lineage>
        <taxon>Eukaryota</taxon>
        <taxon>Viridiplantae</taxon>
        <taxon>Streptophyta</taxon>
        <taxon>Embryophyta</taxon>
        <taxon>Tracheophyta</taxon>
        <taxon>Spermatophyta</taxon>
        <taxon>Magnoliopsida</taxon>
        <taxon>eudicotyledons</taxon>
        <taxon>Gunneridae</taxon>
        <taxon>Pentapetalae</taxon>
        <taxon>rosids</taxon>
        <taxon>fabids</taxon>
        <taxon>Rosales</taxon>
        <taxon>Rhamnaceae</taxon>
        <taxon>Paliureae</taxon>
        <taxon>Ziziphus</taxon>
    </lineage>
</organism>
<dbReference type="Gene3D" id="1.10.510.10">
    <property type="entry name" value="Transferase(Phosphotransferase) domain 1"/>
    <property type="match status" value="1"/>
</dbReference>
<comment type="similarity">
    <text evidence="3">Belongs to the leguminous lectin family.</text>
</comment>
<feature type="signal peptide" evidence="26">
    <location>
        <begin position="1"/>
        <end position="20"/>
    </location>
</feature>
<feature type="binding site" evidence="23">
    <location>
        <position position="372"/>
    </location>
    <ligand>
        <name>ATP</name>
        <dbReference type="ChEBI" id="CHEBI:30616"/>
    </ligand>
</feature>
<dbReference type="Gene3D" id="2.60.120.200">
    <property type="match status" value="1"/>
</dbReference>
<keyword evidence="11 26" id="KW-0732">Signal</keyword>
<dbReference type="PROSITE" id="PS00107">
    <property type="entry name" value="PROTEIN_KINASE_ATP"/>
    <property type="match status" value="1"/>
</dbReference>
<keyword evidence="17 25" id="KW-1133">Transmembrane helix</keyword>
<feature type="domain" description="Protein kinase" evidence="27">
    <location>
        <begin position="343"/>
        <end position="619"/>
    </location>
</feature>
<dbReference type="InterPro" id="IPR000719">
    <property type="entry name" value="Prot_kinase_dom"/>
</dbReference>
<evidence type="ECO:0000256" key="3">
    <source>
        <dbReference type="ARBA" id="ARBA00007606"/>
    </source>
</evidence>
<dbReference type="Gene3D" id="3.30.200.20">
    <property type="entry name" value="Phosphorylase Kinase, domain 1"/>
    <property type="match status" value="1"/>
</dbReference>
<dbReference type="PROSITE" id="PS50011">
    <property type="entry name" value="PROTEIN_KINASE_DOM"/>
    <property type="match status" value="1"/>
</dbReference>
<dbReference type="SMART" id="SM00220">
    <property type="entry name" value="S_TKc"/>
    <property type="match status" value="1"/>
</dbReference>
<evidence type="ECO:0000256" key="26">
    <source>
        <dbReference type="SAM" id="SignalP"/>
    </source>
</evidence>
<dbReference type="InterPro" id="IPR011009">
    <property type="entry name" value="Kinase-like_dom_sf"/>
</dbReference>
<evidence type="ECO:0000256" key="19">
    <source>
        <dbReference type="ARBA" id="ARBA00023170"/>
    </source>
</evidence>
<reference evidence="29" key="1">
    <citation type="submission" date="2025-08" db="UniProtKB">
        <authorList>
            <consortium name="RefSeq"/>
        </authorList>
    </citation>
    <scope>IDENTIFICATION</scope>
    <source>
        <tissue evidence="29">Seedling</tissue>
    </source>
</reference>
<dbReference type="FunFam" id="3.30.200.20:FF:000112">
    <property type="entry name" value="Lectin-domain containing receptor kinase A4.3"/>
    <property type="match status" value="1"/>
</dbReference>
<dbReference type="CDD" id="cd06899">
    <property type="entry name" value="lectin_legume_LecRK_Arcelin_ConA"/>
    <property type="match status" value="1"/>
</dbReference>
<keyword evidence="19 29" id="KW-0675">Receptor</keyword>
<evidence type="ECO:0000256" key="22">
    <source>
        <dbReference type="ARBA" id="ARBA00048679"/>
    </source>
</evidence>
<evidence type="ECO:0000256" key="18">
    <source>
        <dbReference type="ARBA" id="ARBA00023136"/>
    </source>
</evidence>
<evidence type="ECO:0000256" key="14">
    <source>
        <dbReference type="ARBA" id="ARBA00022777"/>
    </source>
</evidence>
<evidence type="ECO:0000256" key="8">
    <source>
        <dbReference type="ARBA" id="ARBA00022527"/>
    </source>
</evidence>
<feature type="transmembrane region" description="Helical" evidence="25">
    <location>
        <begin position="285"/>
        <end position="310"/>
    </location>
</feature>
<dbReference type="InterPro" id="IPR008271">
    <property type="entry name" value="Ser/Thr_kinase_AS"/>
</dbReference>
<dbReference type="GO" id="GO:0030246">
    <property type="term" value="F:carbohydrate binding"/>
    <property type="evidence" value="ECO:0007669"/>
    <property type="project" value="UniProtKB-KW"/>
</dbReference>
<proteinExistence type="inferred from homology"/>
<dbReference type="Pfam" id="PF00139">
    <property type="entry name" value="Lectin_legB"/>
    <property type="match status" value="1"/>
</dbReference>
<keyword evidence="12" id="KW-0430">Lectin</keyword>
<comment type="catalytic activity">
    <reaction evidence="22">
        <text>L-seryl-[protein] + ATP = O-phospho-L-seryl-[protein] + ADP + H(+)</text>
        <dbReference type="Rhea" id="RHEA:17989"/>
        <dbReference type="Rhea" id="RHEA-COMP:9863"/>
        <dbReference type="Rhea" id="RHEA-COMP:11604"/>
        <dbReference type="ChEBI" id="CHEBI:15378"/>
        <dbReference type="ChEBI" id="CHEBI:29999"/>
        <dbReference type="ChEBI" id="CHEBI:30616"/>
        <dbReference type="ChEBI" id="CHEBI:83421"/>
        <dbReference type="ChEBI" id="CHEBI:456216"/>
        <dbReference type="EC" id="2.7.11.1"/>
    </reaction>
</comment>
<evidence type="ECO:0000256" key="2">
    <source>
        <dbReference type="ARBA" id="ARBA00004479"/>
    </source>
</evidence>
<evidence type="ECO:0000256" key="4">
    <source>
        <dbReference type="ARBA" id="ARBA00008536"/>
    </source>
</evidence>
<dbReference type="SUPFAM" id="SSF56112">
    <property type="entry name" value="Protein kinase-like (PK-like)"/>
    <property type="match status" value="1"/>
</dbReference>
<dbReference type="FunFam" id="2.60.120.200:FF:000086">
    <property type="entry name" value="L-type lectin-domain containing receptor kinase S.4"/>
    <property type="match status" value="1"/>
</dbReference>
<dbReference type="Proteomes" id="UP001652623">
    <property type="component" value="Chromosome 8"/>
</dbReference>
<evidence type="ECO:0000256" key="11">
    <source>
        <dbReference type="ARBA" id="ARBA00022729"/>
    </source>
</evidence>
<evidence type="ECO:0000256" key="23">
    <source>
        <dbReference type="PROSITE-ProRule" id="PRU10141"/>
    </source>
</evidence>
<evidence type="ECO:0000256" key="10">
    <source>
        <dbReference type="ARBA" id="ARBA00022692"/>
    </source>
</evidence>
<dbReference type="SMR" id="A0A6P3ZFQ0"/>
<keyword evidence="7" id="KW-1003">Cell membrane</keyword>
<keyword evidence="14 29" id="KW-0418">Kinase</keyword>
<keyword evidence="13 23" id="KW-0547">Nucleotide-binding</keyword>
<evidence type="ECO:0000256" key="17">
    <source>
        <dbReference type="ARBA" id="ARBA00022989"/>
    </source>
</evidence>
<dbReference type="PROSITE" id="PS00108">
    <property type="entry name" value="PROTEIN_KINASE_ST"/>
    <property type="match status" value="1"/>
</dbReference>
<evidence type="ECO:0000256" key="1">
    <source>
        <dbReference type="ARBA" id="ARBA00004236"/>
    </source>
</evidence>
<accession>A0A6P3ZFQ0</accession>
<keyword evidence="8" id="KW-0723">Serine/threonine-protein kinase</keyword>
<dbReference type="PANTHER" id="PTHR27007">
    <property type="match status" value="1"/>
</dbReference>
<keyword evidence="9" id="KW-0808">Transferase</keyword>
<dbReference type="CDD" id="cd14066">
    <property type="entry name" value="STKc_IRAK"/>
    <property type="match status" value="1"/>
</dbReference>
<dbReference type="InterPro" id="IPR013320">
    <property type="entry name" value="ConA-like_dom_sf"/>
</dbReference>
<comment type="similarity">
    <text evidence="5">In the C-terminal section; belongs to the protein kinase superfamily. Ser/Thr protein kinase family.</text>
</comment>
<dbReference type="InterPro" id="IPR001220">
    <property type="entry name" value="Legume_lectin_dom"/>
</dbReference>
<dbReference type="Pfam" id="PF00069">
    <property type="entry name" value="Pkinase"/>
    <property type="match status" value="1"/>
</dbReference>
<dbReference type="GO" id="GO:0004674">
    <property type="term" value="F:protein serine/threonine kinase activity"/>
    <property type="evidence" value="ECO:0007669"/>
    <property type="project" value="UniProtKB-KW"/>
</dbReference>
<evidence type="ECO:0000313" key="29">
    <source>
        <dbReference type="RefSeq" id="XP_015876827.3"/>
    </source>
</evidence>
<evidence type="ECO:0000256" key="6">
    <source>
        <dbReference type="ARBA" id="ARBA00012513"/>
    </source>
</evidence>
<feature type="chain" id="PRO_5028318518" description="non-specific serine/threonine protein kinase" evidence="26">
    <location>
        <begin position="21"/>
        <end position="704"/>
    </location>
</feature>
<sequence>MAKRLMLFWVFFFLSNPVKCESDDELFFDGFNGVGNNMSLNGVAEIKRNGILMLTNNTRRVLGHAFYSSPIRFKNSTDGKVFSFSTAFAFAIVPEYPKLGGHGLAFAISPAKELRGALPSQYLGLLNATDVGNFSNHVFAVEFDTVQDFEFHDINDNHVGIDINSLESNKSAEAAYFNGNDSTKQELNLKSGKVIQAWIDYDSVINKLTVKLSQSSTKPGSSILTFDVDLSAFLEDYMYVGFSSSTGVLASSHYIAGWSFKMNGEAKSLNLHTLPSLPGPKKSHMGIVIGVSVATSMVMISIAGISIYLIRKMKNADVIEDWELDIGPHRFSYQELKKATKGFRDKELIGFGGFGRVYKGTLPNSNTQIAVKRISHESKQGVQEFVSEIASIGRLRHRNLVQLLGWCRRREDLLLVYDFMPNGSLDKYLFDEPKSILSWEERFKIIKGVAYGLLYLHEEWEQTVIHRDIKAGNVLLDADLNGRLGDFGLAKLYERGSNPSTTKVVGTLGYLAPELTRTGKPTTSSDVFAFGALLLEVVCGRRPIEPKALPEELILVDWVWDRWKSGSLLEVVDPRMQAGFDDVEVGVVLKLGLMCSNSVPEARPTMRQLVRYLEGEVALPEEIGAPVPVEEYGKKKKGGGGDGCGNGSGSNSNTGEFEDYLHSYPPSSYLDKVSTWSSAGGDNDYRDVDVDVEAGSPSPLFILR</sequence>
<feature type="region of interest" description="Disordered" evidence="24">
    <location>
        <begin position="634"/>
        <end position="658"/>
    </location>
</feature>
<evidence type="ECO:0000256" key="5">
    <source>
        <dbReference type="ARBA" id="ARBA00010217"/>
    </source>
</evidence>
<evidence type="ECO:0000256" key="16">
    <source>
        <dbReference type="ARBA" id="ARBA00022840"/>
    </source>
</evidence>
<dbReference type="FunCoup" id="A0A6P3ZFQ0">
    <property type="interactions" value="96"/>
</dbReference>
<keyword evidence="18 25" id="KW-0472">Membrane</keyword>
<gene>
    <name evidence="29" type="primary">LOC107413402</name>
</gene>
<keyword evidence="15" id="KW-0611">Plant defense</keyword>
<dbReference type="KEGG" id="zju:107413402"/>
<evidence type="ECO:0000256" key="15">
    <source>
        <dbReference type="ARBA" id="ARBA00022821"/>
    </source>
</evidence>
<dbReference type="InterPro" id="IPR050528">
    <property type="entry name" value="L-type_Lectin-RKs"/>
</dbReference>
<dbReference type="GO" id="GO:0002229">
    <property type="term" value="P:defense response to oomycetes"/>
    <property type="evidence" value="ECO:0007669"/>
    <property type="project" value="UniProtKB-ARBA"/>
</dbReference>
<evidence type="ECO:0000256" key="24">
    <source>
        <dbReference type="SAM" id="MobiDB-lite"/>
    </source>
</evidence>
<evidence type="ECO:0000259" key="27">
    <source>
        <dbReference type="PROSITE" id="PS50011"/>
    </source>
</evidence>
<protein>
    <recommendedName>
        <fullName evidence="6">non-specific serine/threonine protein kinase</fullName>
        <ecNumber evidence="6">2.7.11.1</ecNumber>
    </recommendedName>
</protein>
<keyword evidence="16 23" id="KW-0067">ATP-binding</keyword>
<evidence type="ECO:0000313" key="28">
    <source>
        <dbReference type="Proteomes" id="UP001652623"/>
    </source>
</evidence>
<dbReference type="RefSeq" id="XP_015876827.3">
    <property type="nucleotide sequence ID" value="XM_016021341.4"/>
</dbReference>
<dbReference type="SUPFAM" id="SSF49899">
    <property type="entry name" value="Concanavalin A-like lectins/glucanases"/>
    <property type="match status" value="1"/>
</dbReference>
<evidence type="ECO:0000256" key="20">
    <source>
        <dbReference type="ARBA" id="ARBA00023180"/>
    </source>
</evidence>
<dbReference type="GO" id="GO:0005524">
    <property type="term" value="F:ATP binding"/>
    <property type="evidence" value="ECO:0007669"/>
    <property type="project" value="UniProtKB-UniRule"/>
</dbReference>
<evidence type="ECO:0000256" key="12">
    <source>
        <dbReference type="ARBA" id="ARBA00022734"/>
    </source>
</evidence>
<evidence type="ECO:0000256" key="21">
    <source>
        <dbReference type="ARBA" id="ARBA00047899"/>
    </source>
</evidence>
<dbReference type="EC" id="2.7.11.1" evidence="6"/>
<evidence type="ECO:0000256" key="7">
    <source>
        <dbReference type="ARBA" id="ARBA00022475"/>
    </source>
</evidence>
<comment type="similarity">
    <text evidence="4">In the N-terminal section; belongs to the leguminous lectin family.</text>
</comment>
<keyword evidence="10 25" id="KW-0812">Transmembrane</keyword>
<dbReference type="InParanoid" id="A0A6P3ZFQ0"/>
<evidence type="ECO:0000256" key="9">
    <source>
        <dbReference type="ARBA" id="ARBA00022679"/>
    </source>
</evidence>